<dbReference type="AlphaFoldDB" id="A0AA36B9S4"/>
<feature type="region of interest" description="Disordered" evidence="2">
    <location>
        <begin position="134"/>
        <end position="160"/>
    </location>
</feature>
<feature type="region of interest" description="Disordered" evidence="2">
    <location>
        <begin position="185"/>
        <end position="344"/>
    </location>
</feature>
<keyword evidence="1" id="KW-0175">Coiled coil</keyword>
<keyword evidence="5" id="KW-1185">Reference proteome</keyword>
<gene>
    <name evidence="4" type="ORF">OCTVUL_1B010484</name>
</gene>
<evidence type="ECO:0000256" key="3">
    <source>
        <dbReference type="SAM" id="SignalP"/>
    </source>
</evidence>
<dbReference type="EMBL" id="OX597824">
    <property type="protein sequence ID" value="CAI9730473.1"/>
    <property type="molecule type" value="Genomic_DNA"/>
</dbReference>
<accession>A0AA36B9S4</accession>
<name>A0AA36B9S4_OCTVU</name>
<feature type="region of interest" description="Disordered" evidence="2">
    <location>
        <begin position="374"/>
        <end position="413"/>
    </location>
</feature>
<organism evidence="4 5">
    <name type="scientific">Octopus vulgaris</name>
    <name type="common">Common octopus</name>
    <dbReference type="NCBI Taxonomy" id="6645"/>
    <lineage>
        <taxon>Eukaryota</taxon>
        <taxon>Metazoa</taxon>
        <taxon>Spiralia</taxon>
        <taxon>Lophotrochozoa</taxon>
        <taxon>Mollusca</taxon>
        <taxon>Cephalopoda</taxon>
        <taxon>Coleoidea</taxon>
        <taxon>Octopodiformes</taxon>
        <taxon>Octopoda</taxon>
        <taxon>Incirrata</taxon>
        <taxon>Octopodidae</taxon>
        <taxon>Octopus</taxon>
    </lineage>
</organism>
<feature type="region of interest" description="Disordered" evidence="2">
    <location>
        <begin position="563"/>
        <end position="583"/>
    </location>
</feature>
<feature type="compositionally biased region" description="Basic and acidic residues" evidence="2">
    <location>
        <begin position="390"/>
        <end position="400"/>
    </location>
</feature>
<evidence type="ECO:0000313" key="5">
    <source>
        <dbReference type="Proteomes" id="UP001162480"/>
    </source>
</evidence>
<evidence type="ECO:0000256" key="2">
    <source>
        <dbReference type="SAM" id="MobiDB-lite"/>
    </source>
</evidence>
<feature type="chain" id="PRO_5041263952" evidence="3">
    <location>
        <begin position="19"/>
        <end position="601"/>
    </location>
</feature>
<proteinExistence type="predicted"/>
<feature type="compositionally biased region" description="Basic residues" evidence="2">
    <location>
        <begin position="150"/>
        <end position="160"/>
    </location>
</feature>
<evidence type="ECO:0000313" key="4">
    <source>
        <dbReference type="EMBL" id="CAI9730473.1"/>
    </source>
</evidence>
<keyword evidence="3" id="KW-0732">Signal</keyword>
<dbReference type="Proteomes" id="UP001162480">
    <property type="component" value="Chromosome 11"/>
</dbReference>
<feature type="compositionally biased region" description="Basic and acidic residues" evidence="2">
    <location>
        <begin position="207"/>
        <end position="222"/>
    </location>
</feature>
<feature type="compositionally biased region" description="Low complexity" evidence="2">
    <location>
        <begin position="225"/>
        <end position="253"/>
    </location>
</feature>
<reference evidence="4" key="1">
    <citation type="submission" date="2023-08" db="EMBL/GenBank/DDBJ databases">
        <authorList>
            <person name="Alioto T."/>
            <person name="Alioto T."/>
            <person name="Gomez Garrido J."/>
        </authorList>
    </citation>
    <scope>NUCLEOTIDE SEQUENCE</scope>
</reference>
<protein>
    <submittedName>
        <fullName evidence="4">Uncharacterized protein</fullName>
    </submittedName>
</protein>
<sequence>MKVISLFAFYMLMSQGSGASLNGLNQMDKKHEAEELEDQLHLEKRKVKTSSEREMNPEMTTIMEVTTALDPPLTAELNEQNILEKLGVNGFVNLVSAVFEHHPQVFNEFLSRKSNLLVKHPSMNGRPTHYHVRPHLPETADSGSYLPAHYKNRGPLRRRYNPTEKRHQNHIYQGSFFHSLEKGLAGHRQPDTFGQTLKQSKRAKKLALPEKRNDVRKLRVSERTSSGSSSNSGSSSSNSGSSSSNSGSSSGGDSSSGGGSSSVDNKYESNTASHFTDSKSKQDKVNTDRGFVEAPVKTITEEANDDHENVEVSTAQHPVDNNPRAPDFNENSALAEDDSREDNENFQYETDLQRTSVGEKNFSNGFPVLPIKKEKPVRVAQRPDLSGTQDEEHISIKQELQDDDQLADTQLDSEKNASVELIKIHKSTGISPQNKEADREDRDWVGVGHAKQVVTSASKTVPHKSSKEILSSVNGQNLKESHKKGKEVGLPLQLPIYSHRRLVPRRTNRTKEILSSKNISLQSAAKNTANMEDKVHRTHQQMSKERRLISHRRKPVMNIPKTKAAETVTQMASKDQDSNNDEKALMSLVSHLNTNSKQHKQ</sequence>
<feature type="coiled-coil region" evidence="1">
    <location>
        <begin position="26"/>
        <end position="53"/>
    </location>
</feature>
<feature type="signal peptide" evidence="3">
    <location>
        <begin position="1"/>
        <end position="18"/>
    </location>
</feature>
<evidence type="ECO:0000256" key="1">
    <source>
        <dbReference type="SAM" id="Coils"/>
    </source>
</evidence>
<feature type="compositionally biased region" description="Basic and acidic residues" evidence="2">
    <location>
        <begin position="276"/>
        <end position="291"/>
    </location>
</feature>
<feature type="compositionally biased region" description="Basic and acidic residues" evidence="2">
    <location>
        <begin position="574"/>
        <end position="583"/>
    </location>
</feature>